<keyword evidence="4" id="KW-0479">Metal-binding</keyword>
<dbReference type="Proteomes" id="UP000003688">
    <property type="component" value="Unassembled WGS sequence"/>
</dbReference>
<dbReference type="PANTHER" id="PTHR11649:SF13">
    <property type="entry name" value="ENGB-TYPE G DOMAIN-CONTAINING PROTEIN"/>
    <property type="match status" value="1"/>
</dbReference>
<evidence type="ECO:0000256" key="9">
    <source>
        <dbReference type="ARBA" id="ARBA00023306"/>
    </source>
</evidence>
<evidence type="ECO:0000256" key="2">
    <source>
        <dbReference type="ARBA" id="ARBA00009638"/>
    </source>
</evidence>
<dbReference type="OrthoDB" id="9804921at2"/>
<protein>
    <recommendedName>
        <fullName evidence="10">Probable GTP-binding protein EngB</fullName>
    </recommendedName>
</protein>
<evidence type="ECO:0000256" key="5">
    <source>
        <dbReference type="ARBA" id="ARBA00022741"/>
    </source>
</evidence>
<evidence type="ECO:0000313" key="13">
    <source>
        <dbReference type="Proteomes" id="UP000003688"/>
    </source>
</evidence>
<evidence type="ECO:0000256" key="10">
    <source>
        <dbReference type="HAMAP-Rule" id="MF_00321"/>
    </source>
</evidence>
<evidence type="ECO:0000256" key="3">
    <source>
        <dbReference type="ARBA" id="ARBA00022618"/>
    </source>
</evidence>
<sequence>MNINSAVFEVSAPNLETCPEETLPEFAFIGRSNVGKSSLVNLLAGRKDLARVSKVPGYTKLINFFTINKAWRLVDLPGYGYAHIARENSARFNDAVSNYLAKRSNLYCVFVLIDSRHKPQKIDLEFVQWLGEQSAPCALIFTKTDKVKAAQLQTNMDLFKESISGWFENVPEILSCSSVTKNGVREILNVIDEALS</sequence>
<dbReference type="RefSeq" id="WP_007417522.1">
    <property type="nucleotide sequence ID" value="NZ_ABOX02000043.1"/>
</dbReference>
<name>B9XNY6_PEDPL</name>
<dbReference type="InterPro" id="IPR030393">
    <property type="entry name" value="G_ENGB_dom"/>
</dbReference>
<comment type="cofactor">
    <cofactor evidence="1">
        <name>Mg(2+)</name>
        <dbReference type="ChEBI" id="CHEBI:18420"/>
    </cofactor>
</comment>
<dbReference type="Gene3D" id="3.40.50.300">
    <property type="entry name" value="P-loop containing nucleotide triphosphate hydrolases"/>
    <property type="match status" value="1"/>
</dbReference>
<accession>B9XNY6</accession>
<comment type="caution">
    <text evidence="12">The sequence shown here is derived from an EMBL/GenBank/DDBJ whole genome shotgun (WGS) entry which is preliminary data.</text>
</comment>
<keyword evidence="3 10" id="KW-0132">Cell division</keyword>
<comment type="function">
    <text evidence="10">Necessary for normal cell division and for the maintenance of normal septation.</text>
</comment>
<dbReference type="InterPro" id="IPR006073">
    <property type="entry name" value="GTP-bd"/>
</dbReference>
<keyword evidence="6" id="KW-0460">Magnesium</keyword>
<dbReference type="GO" id="GO:0005525">
    <property type="term" value="F:GTP binding"/>
    <property type="evidence" value="ECO:0007669"/>
    <property type="project" value="UniProtKB-UniRule"/>
</dbReference>
<keyword evidence="8 10" id="KW-0717">Septation</keyword>
<gene>
    <name evidence="10" type="primary">engB</name>
    <name evidence="12" type="ORF">Cflav_PD1075</name>
</gene>
<dbReference type="PROSITE" id="PS51706">
    <property type="entry name" value="G_ENGB"/>
    <property type="match status" value="1"/>
</dbReference>
<dbReference type="HAMAP" id="MF_00321">
    <property type="entry name" value="GTPase_EngB"/>
    <property type="match status" value="1"/>
</dbReference>
<reference evidence="12 13" key="1">
    <citation type="journal article" date="2011" name="J. Bacteriol.">
        <title>Genome sequence of 'Pedosphaera parvula' Ellin514, an aerobic Verrucomicrobial isolate from pasture soil.</title>
        <authorList>
            <person name="Kant R."/>
            <person name="van Passel M.W."/>
            <person name="Sangwan P."/>
            <person name="Palva A."/>
            <person name="Lucas S."/>
            <person name="Copeland A."/>
            <person name="Lapidus A."/>
            <person name="Glavina Del Rio T."/>
            <person name="Dalin E."/>
            <person name="Tice H."/>
            <person name="Bruce D."/>
            <person name="Goodwin L."/>
            <person name="Pitluck S."/>
            <person name="Chertkov O."/>
            <person name="Larimer F.W."/>
            <person name="Land M.L."/>
            <person name="Hauser L."/>
            <person name="Brettin T.S."/>
            <person name="Detter J.C."/>
            <person name="Han S."/>
            <person name="de Vos W.M."/>
            <person name="Janssen P.H."/>
            <person name="Smidt H."/>
        </authorList>
    </citation>
    <scope>NUCLEOTIDE SEQUENCE [LARGE SCALE GENOMIC DNA]</scope>
    <source>
        <strain evidence="12 13">Ellin514</strain>
    </source>
</reference>
<organism evidence="12 13">
    <name type="scientific">Pedosphaera parvula (strain Ellin514)</name>
    <dbReference type="NCBI Taxonomy" id="320771"/>
    <lineage>
        <taxon>Bacteria</taxon>
        <taxon>Pseudomonadati</taxon>
        <taxon>Verrucomicrobiota</taxon>
        <taxon>Pedosphaerae</taxon>
        <taxon>Pedosphaerales</taxon>
        <taxon>Pedosphaeraceae</taxon>
        <taxon>Pedosphaera</taxon>
    </lineage>
</organism>
<keyword evidence="13" id="KW-1185">Reference proteome</keyword>
<evidence type="ECO:0000313" key="12">
    <source>
        <dbReference type="EMBL" id="EEF58452.1"/>
    </source>
</evidence>
<proteinExistence type="inferred from homology"/>
<dbReference type="PANTHER" id="PTHR11649">
    <property type="entry name" value="MSS1/TRME-RELATED GTP-BINDING PROTEIN"/>
    <property type="match status" value="1"/>
</dbReference>
<feature type="domain" description="EngB-type G" evidence="11">
    <location>
        <begin position="22"/>
        <end position="196"/>
    </location>
</feature>
<keyword evidence="9 10" id="KW-0131">Cell cycle</keyword>
<dbReference type="SUPFAM" id="SSF52540">
    <property type="entry name" value="P-loop containing nucleoside triphosphate hydrolases"/>
    <property type="match status" value="1"/>
</dbReference>
<dbReference type="InterPro" id="IPR027417">
    <property type="entry name" value="P-loop_NTPase"/>
</dbReference>
<evidence type="ECO:0000256" key="7">
    <source>
        <dbReference type="ARBA" id="ARBA00023134"/>
    </source>
</evidence>
<evidence type="ECO:0000256" key="1">
    <source>
        <dbReference type="ARBA" id="ARBA00001946"/>
    </source>
</evidence>
<evidence type="ECO:0000256" key="4">
    <source>
        <dbReference type="ARBA" id="ARBA00022723"/>
    </source>
</evidence>
<dbReference type="CDD" id="cd01876">
    <property type="entry name" value="YihA_EngB"/>
    <property type="match status" value="1"/>
</dbReference>
<keyword evidence="5 10" id="KW-0547">Nucleotide-binding</keyword>
<dbReference type="AlphaFoldDB" id="B9XNY6"/>
<keyword evidence="7 10" id="KW-0342">GTP-binding</keyword>
<dbReference type="Pfam" id="PF01926">
    <property type="entry name" value="MMR_HSR1"/>
    <property type="match status" value="1"/>
</dbReference>
<dbReference type="STRING" id="320771.Cflav_PD1075"/>
<dbReference type="InterPro" id="IPR019987">
    <property type="entry name" value="GTP-bd_ribosome_bio_YsxC"/>
</dbReference>
<evidence type="ECO:0000256" key="6">
    <source>
        <dbReference type="ARBA" id="ARBA00022842"/>
    </source>
</evidence>
<dbReference type="GO" id="GO:0046872">
    <property type="term" value="F:metal ion binding"/>
    <property type="evidence" value="ECO:0007669"/>
    <property type="project" value="UniProtKB-KW"/>
</dbReference>
<comment type="similarity">
    <text evidence="2 10">Belongs to the TRAFAC class TrmE-Era-EngA-EngB-Septin-like GTPase superfamily. EngB GTPase family.</text>
</comment>
<dbReference type="GO" id="GO:0000917">
    <property type="term" value="P:division septum assembly"/>
    <property type="evidence" value="ECO:0007669"/>
    <property type="project" value="UniProtKB-KW"/>
</dbReference>
<dbReference type="EMBL" id="ABOX02000043">
    <property type="protein sequence ID" value="EEF58452.1"/>
    <property type="molecule type" value="Genomic_DNA"/>
</dbReference>
<dbReference type="NCBIfam" id="TIGR03598">
    <property type="entry name" value="GTPase_YsxC"/>
    <property type="match status" value="1"/>
</dbReference>
<evidence type="ECO:0000256" key="8">
    <source>
        <dbReference type="ARBA" id="ARBA00023210"/>
    </source>
</evidence>
<evidence type="ECO:0000259" key="11">
    <source>
        <dbReference type="PROSITE" id="PS51706"/>
    </source>
</evidence>